<keyword evidence="3" id="KW-0067">ATP-binding</keyword>
<evidence type="ECO:0000256" key="2">
    <source>
        <dbReference type="ARBA" id="ARBA00022741"/>
    </source>
</evidence>
<name>A0A068RQW3_9FUNG</name>
<dbReference type="FunFam" id="3.40.50.300:FF:000485">
    <property type="entry name" value="Dephospho-CoA kinase CAB5"/>
    <property type="match status" value="1"/>
</dbReference>
<dbReference type="InterPro" id="IPR001977">
    <property type="entry name" value="Depp_CoAkinase"/>
</dbReference>
<dbReference type="GO" id="GO:0015937">
    <property type="term" value="P:coenzyme A biosynthetic process"/>
    <property type="evidence" value="ECO:0007669"/>
    <property type="project" value="EnsemblFungi"/>
</dbReference>
<dbReference type="Pfam" id="PF01121">
    <property type="entry name" value="CoaE"/>
    <property type="match status" value="1"/>
</dbReference>
<dbReference type="InterPro" id="IPR027417">
    <property type="entry name" value="P-loop_NTPase"/>
</dbReference>
<dbReference type="PROSITE" id="PS51219">
    <property type="entry name" value="DPCK"/>
    <property type="match status" value="1"/>
</dbReference>
<accession>A0A068RQW3</accession>
<dbReference type="NCBIfam" id="TIGR00152">
    <property type="entry name" value="dephospho-CoA kinase"/>
    <property type="match status" value="1"/>
</dbReference>
<dbReference type="GO" id="GO:0005524">
    <property type="term" value="F:ATP binding"/>
    <property type="evidence" value="ECO:0007669"/>
    <property type="project" value="UniProtKB-KW"/>
</dbReference>
<dbReference type="Gene3D" id="3.40.50.300">
    <property type="entry name" value="P-loop containing nucleotide triphosphate hydrolases"/>
    <property type="match status" value="1"/>
</dbReference>
<proteinExistence type="inferred from homology"/>
<evidence type="ECO:0000313" key="5">
    <source>
        <dbReference type="Proteomes" id="UP000027586"/>
    </source>
</evidence>
<keyword evidence="2" id="KW-0547">Nucleotide-binding</keyword>
<dbReference type="GO" id="GO:0004140">
    <property type="term" value="F:dephospho-CoA kinase activity"/>
    <property type="evidence" value="ECO:0007669"/>
    <property type="project" value="InterPro"/>
</dbReference>
<evidence type="ECO:0000256" key="3">
    <source>
        <dbReference type="ARBA" id="ARBA00022840"/>
    </source>
</evidence>
<dbReference type="PANTHER" id="PTHR10695:SF46">
    <property type="entry name" value="BIFUNCTIONAL COENZYME A SYNTHASE-RELATED"/>
    <property type="match status" value="1"/>
</dbReference>
<dbReference type="STRING" id="1263082.A0A068RQW3"/>
<dbReference type="VEuPathDB" id="FungiDB:LCOR_03614.1"/>
<dbReference type="OrthoDB" id="247245at2759"/>
<reference evidence="4" key="1">
    <citation type="submission" date="2013-08" db="EMBL/GenBank/DDBJ databases">
        <title>Gene expansion shapes genome architecture in the human pathogen Lichtheimia corymbifera: an evolutionary genomics analysis in the ancient terrestrial Mucorales (Mucoromycotina).</title>
        <authorList>
            <person name="Schwartze V.U."/>
            <person name="Winter S."/>
            <person name="Shelest E."/>
            <person name="Marcet-Houben M."/>
            <person name="Horn F."/>
            <person name="Wehner S."/>
            <person name="Hoffmann K."/>
            <person name="Riege K."/>
            <person name="Sammeth M."/>
            <person name="Nowrousian M."/>
            <person name="Valiante V."/>
            <person name="Linde J."/>
            <person name="Jacobsen I.D."/>
            <person name="Marz M."/>
            <person name="Brakhage A.A."/>
            <person name="Gabaldon T."/>
            <person name="Bocker S."/>
            <person name="Voigt K."/>
        </authorList>
    </citation>
    <scope>NUCLEOTIDE SEQUENCE [LARGE SCALE GENOMIC DNA]</scope>
    <source>
        <strain evidence="4">FSU 9682</strain>
    </source>
</reference>
<dbReference type="GO" id="GO:0031315">
    <property type="term" value="C:extrinsic component of mitochondrial outer membrane"/>
    <property type="evidence" value="ECO:0007669"/>
    <property type="project" value="EnsemblFungi"/>
</dbReference>
<dbReference type="PANTHER" id="PTHR10695">
    <property type="entry name" value="DEPHOSPHO-COA KINASE-RELATED"/>
    <property type="match status" value="1"/>
</dbReference>
<evidence type="ECO:0000256" key="1">
    <source>
        <dbReference type="ARBA" id="ARBA00009018"/>
    </source>
</evidence>
<organism evidence="4 5">
    <name type="scientific">Lichtheimia corymbifera JMRC:FSU:9682</name>
    <dbReference type="NCBI Taxonomy" id="1263082"/>
    <lineage>
        <taxon>Eukaryota</taxon>
        <taxon>Fungi</taxon>
        <taxon>Fungi incertae sedis</taxon>
        <taxon>Mucoromycota</taxon>
        <taxon>Mucoromycotina</taxon>
        <taxon>Mucoromycetes</taxon>
        <taxon>Mucorales</taxon>
        <taxon>Lichtheimiaceae</taxon>
        <taxon>Lichtheimia</taxon>
    </lineage>
</organism>
<comment type="similarity">
    <text evidence="1">Belongs to the CoaE family.</text>
</comment>
<dbReference type="Proteomes" id="UP000027586">
    <property type="component" value="Unassembled WGS sequence"/>
</dbReference>
<gene>
    <name evidence="4" type="ORF">LCOR_03614.1</name>
</gene>
<dbReference type="CDD" id="cd02022">
    <property type="entry name" value="DPCK"/>
    <property type="match status" value="1"/>
</dbReference>
<keyword evidence="5" id="KW-1185">Reference proteome</keyword>
<dbReference type="GO" id="GO:0005811">
    <property type="term" value="C:lipid droplet"/>
    <property type="evidence" value="ECO:0007669"/>
    <property type="project" value="EnsemblFungi"/>
</dbReference>
<sequence length="243" mass="26744">MKLIGLTGGIASGKSTVSRLLQEHEIPIIDADKIARQVVEPGRSANKLIRKHFGDDVFLPDGNIDRPKLGQVIFGDPAKRKVLNQCTHPAVRKEMLKQAFLYWIKGADVVVLDVPLLFESGMDKLVGTTVVVYCSEVLQLQRLMKRDGINEDAAAQRIRSQMALNDKVSKADVVIDNSSDISQLQAQVKNLIQRIRPSTLTWMLEYVGPPAIIAGLAVVAKLYLPRALLYLGDVIAKKRAGLA</sequence>
<dbReference type="GO" id="GO:1990143">
    <property type="term" value="C:CoA-synthesizing protein complex"/>
    <property type="evidence" value="ECO:0007669"/>
    <property type="project" value="EnsemblFungi"/>
</dbReference>
<evidence type="ECO:0000313" key="4">
    <source>
        <dbReference type="EMBL" id="CDH52085.1"/>
    </source>
</evidence>
<dbReference type="SUPFAM" id="SSF52540">
    <property type="entry name" value="P-loop containing nucleoside triphosphate hydrolases"/>
    <property type="match status" value="1"/>
</dbReference>
<protein>
    <submittedName>
        <fullName evidence="4">Dephospho-kinase</fullName>
    </submittedName>
</protein>
<dbReference type="HAMAP" id="MF_00376">
    <property type="entry name" value="Dephospho_CoA_kinase"/>
    <property type="match status" value="1"/>
</dbReference>
<dbReference type="AlphaFoldDB" id="A0A068RQW3"/>
<dbReference type="EMBL" id="CBTN010000012">
    <property type="protein sequence ID" value="CDH52085.1"/>
    <property type="molecule type" value="Genomic_DNA"/>
</dbReference>
<comment type="caution">
    <text evidence="4">The sequence shown here is derived from an EMBL/GenBank/DDBJ whole genome shotgun (WGS) entry which is preliminary data.</text>
</comment>